<reference evidence="3" key="2">
    <citation type="journal article" date="2017" name="Nat. Plants">
        <title>The Aegilops tauschii genome reveals multiple impacts of transposons.</title>
        <authorList>
            <person name="Zhao G."/>
            <person name="Zou C."/>
            <person name="Li K."/>
            <person name="Wang K."/>
            <person name="Li T."/>
            <person name="Gao L."/>
            <person name="Zhang X."/>
            <person name="Wang H."/>
            <person name="Yang Z."/>
            <person name="Liu X."/>
            <person name="Jiang W."/>
            <person name="Mao L."/>
            <person name="Kong X."/>
            <person name="Jiao Y."/>
            <person name="Jia J."/>
        </authorList>
    </citation>
    <scope>NUCLEOTIDE SEQUENCE [LARGE SCALE GENOMIC DNA]</scope>
    <source>
        <strain evidence="3">cv. AL8/78</strain>
    </source>
</reference>
<name>A0A453SVW3_AEGTS</name>
<keyword evidence="3" id="KW-1185">Reference proteome</keyword>
<keyword evidence="1" id="KW-0472">Membrane</keyword>
<evidence type="ECO:0000313" key="2">
    <source>
        <dbReference type="EnsemblPlants" id="AET7Gv21118500.1"/>
    </source>
</evidence>
<dbReference type="Gramene" id="AET7Gv21118500.1">
    <property type="protein sequence ID" value="AET7Gv21118500.1"/>
    <property type="gene ID" value="AET7Gv21118500"/>
</dbReference>
<sequence>LTMRFSILSCIFITREMPSRHEFPQFATYLLFLLLYWELLYVLLDVKPIVDLFLSFVESFSRLDREFDKPMIFFRL</sequence>
<evidence type="ECO:0000256" key="1">
    <source>
        <dbReference type="SAM" id="Phobius"/>
    </source>
</evidence>
<reference evidence="2" key="5">
    <citation type="journal article" date="2021" name="G3 (Bethesda)">
        <title>Aegilops tauschii genome assembly Aet v5.0 features greater sequence contiguity and improved annotation.</title>
        <authorList>
            <person name="Wang L."/>
            <person name="Zhu T."/>
            <person name="Rodriguez J.C."/>
            <person name="Deal K.R."/>
            <person name="Dubcovsky J."/>
            <person name="McGuire P.E."/>
            <person name="Lux T."/>
            <person name="Spannagl M."/>
            <person name="Mayer K.F.X."/>
            <person name="Baldrich P."/>
            <person name="Meyers B.C."/>
            <person name="Huo N."/>
            <person name="Gu Y.Q."/>
            <person name="Zhou H."/>
            <person name="Devos K.M."/>
            <person name="Bennetzen J.L."/>
            <person name="Unver T."/>
            <person name="Budak H."/>
            <person name="Gulick P.J."/>
            <person name="Galiba G."/>
            <person name="Kalapos B."/>
            <person name="Nelson D.R."/>
            <person name="Li P."/>
            <person name="You F.M."/>
            <person name="Luo M.C."/>
            <person name="Dvorak J."/>
        </authorList>
    </citation>
    <scope>NUCLEOTIDE SEQUENCE [LARGE SCALE GENOMIC DNA]</scope>
    <source>
        <strain evidence="2">cv. AL8/78</strain>
    </source>
</reference>
<keyword evidence="1" id="KW-0812">Transmembrane</keyword>
<accession>A0A453SVW3</accession>
<feature type="transmembrane region" description="Helical" evidence="1">
    <location>
        <begin position="26"/>
        <end position="44"/>
    </location>
</feature>
<proteinExistence type="predicted"/>
<dbReference type="STRING" id="200361.A0A453SVW3"/>
<reference evidence="3" key="1">
    <citation type="journal article" date="2014" name="Science">
        <title>Ancient hybridizations among the ancestral genomes of bread wheat.</title>
        <authorList>
            <consortium name="International Wheat Genome Sequencing Consortium,"/>
            <person name="Marcussen T."/>
            <person name="Sandve S.R."/>
            <person name="Heier L."/>
            <person name="Spannagl M."/>
            <person name="Pfeifer M."/>
            <person name="Jakobsen K.S."/>
            <person name="Wulff B.B."/>
            <person name="Steuernagel B."/>
            <person name="Mayer K.F."/>
            <person name="Olsen O.A."/>
        </authorList>
    </citation>
    <scope>NUCLEOTIDE SEQUENCE [LARGE SCALE GENOMIC DNA]</scope>
    <source>
        <strain evidence="3">cv. AL8/78</strain>
    </source>
</reference>
<organism evidence="2 3">
    <name type="scientific">Aegilops tauschii subsp. strangulata</name>
    <name type="common">Goatgrass</name>
    <dbReference type="NCBI Taxonomy" id="200361"/>
    <lineage>
        <taxon>Eukaryota</taxon>
        <taxon>Viridiplantae</taxon>
        <taxon>Streptophyta</taxon>
        <taxon>Embryophyta</taxon>
        <taxon>Tracheophyta</taxon>
        <taxon>Spermatophyta</taxon>
        <taxon>Magnoliopsida</taxon>
        <taxon>Liliopsida</taxon>
        <taxon>Poales</taxon>
        <taxon>Poaceae</taxon>
        <taxon>BOP clade</taxon>
        <taxon>Pooideae</taxon>
        <taxon>Triticodae</taxon>
        <taxon>Triticeae</taxon>
        <taxon>Triticinae</taxon>
        <taxon>Aegilops</taxon>
    </lineage>
</organism>
<reference evidence="2" key="4">
    <citation type="submission" date="2019-03" db="UniProtKB">
        <authorList>
            <consortium name="EnsemblPlants"/>
        </authorList>
    </citation>
    <scope>IDENTIFICATION</scope>
</reference>
<dbReference type="Proteomes" id="UP000015105">
    <property type="component" value="Chromosome 7D"/>
</dbReference>
<evidence type="ECO:0000313" key="3">
    <source>
        <dbReference type="Proteomes" id="UP000015105"/>
    </source>
</evidence>
<protein>
    <submittedName>
        <fullName evidence="2">Uncharacterized protein</fullName>
    </submittedName>
</protein>
<dbReference type="AlphaFoldDB" id="A0A453SVW3"/>
<dbReference type="EnsemblPlants" id="AET7Gv21118500.1">
    <property type="protein sequence ID" value="AET7Gv21118500.1"/>
    <property type="gene ID" value="AET7Gv21118500"/>
</dbReference>
<keyword evidence="1" id="KW-1133">Transmembrane helix</keyword>
<reference evidence="2" key="3">
    <citation type="journal article" date="2017" name="Nature">
        <title>Genome sequence of the progenitor of the wheat D genome Aegilops tauschii.</title>
        <authorList>
            <person name="Luo M.C."/>
            <person name="Gu Y.Q."/>
            <person name="Puiu D."/>
            <person name="Wang H."/>
            <person name="Twardziok S.O."/>
            <person name="Deal K.R."/>
            <person name="Huo N."/>
            <person name="Zhu T."/>
            <person name="Wang L."/>
            <person name="Wang Y."/>
            <person name="McGuire P.E."/>
            <person name="Liu S."/>
            <person name="Long H."/>
            <person name="Ramasamy R.K."/>
            <person name="Rodriguez J.C."/>
            <person name="Van S.L."/>
            <person name="Yuan L."/>
            <person name="Wang Z."/>
            <person name="Xia Z."/>
            <person name="Xiao L."/>
            <person name="Anderson O.D."/>
            <person name="Ouyang S."/>
            <person name="Liang Y."/>
            <person name="Zimin A.V."/>
            <person name="Pertea G."/>
            <person name="Qi P."/>
            <person name="Bennetzen J.L."/>
            <person name="Dai X."/>
            <person name="Dawson M.W."/>
            <person name="Muller H.G."/>
            <person name="Kugler K."/>
            <person name="Rivarola-Duarte L."/>
            <person name="Spannagl M."/>
            <person name="Mayer K.F.X."/>
            <person name="Lu F.H."/>
            <person name="Bevan M.W."/>
            <person name="Leroy P."/>
            <person name="Li P."/>
            <person name="You F.M."/>
            <person name="Sun Q."/>
            <person name="Liu Z."/>
            <person name="Lyons E."/>
            <person name="Wicker T."/>
            <person name="Salzberg S.L."/>
            <person name="Devos K.M."/>
            <person name="Dvorak J."/>
        </authorList>
    </citation>
    <scope>NUCLEOTIDE SEQUENCE [LARGE SCALE GENOMIC DNA]</scope>
    <source>
        <strain evidence="2">cv. AL8/78</strain>
    </source>
</reference>